<dbReference type="AlphaFoldDB" id="A0A0A9HMF5"/>
<organism evidence="1">
    <name type="scientific">Arundo donax</name>
    <name type="common">Giant reed</name>
    <name type="synonym">Donax arundinaceus</name>
    <dbReference type="NCBI Taxonomy" id="35708"/>
    <lineage>
        <taxon>Eukaryota</taxon>
        <taxon>Viridiplantae</taxon>
        <taxon>Streptophyta</taxon>
        <taxon>Embryophyta</taxon>
        <taxon>Tracheophyta</taxon>
        <taxon>Spermatophyta</taxon>
        <taxon>Magnoliopsida</taxon>
        <taxon>Liliopsida</taxon>
        <taxon>Poales</taxon>
        <taxon>Poaceae</taxon>
        <taxon>PACMAD clade</taxon>
        <taxon>Arundinoideae</taxon>
        <taxon>Arundineae</taxon>
        <taxon>Arundo</taxon>
    </lineage>
</organism>
<protein>
    <submittedName>
        <fullName evidence="1">Uncharacterized protein</fullName>
    </submittedName>
</protein>
<dbReference type="EMBL" id="GBRH01160877">
    <property type="protein sequence ID" value="JAE37019.1"/>
    <property type="molecule type" value="Transcribed_RNA"/>
</dbReference>
<sequence length="41" mass="4583">MIACCPNQIWLLLPIGFKMGLSKGMDLALPNSVSLKNFRNF</sequence>
<reference evidence="1" key="2">
    <citation type="journal article" date="2015" name="Data Brief">
        <title>Shoot transcriptome of the giant reed, Arundo donax.</title>
        <authorList>
            <person name="Barrero R.A."/>
            <person name="Guerrero F.D."/>
            <person name="Moolhuijzen P."/>
            <person name="Goolsby J.A."/>
            <person name="Tidwell J."/>
            <person name="Bellgard S.E."/>
            <person name="Bellgard M.I."/>
        </authorList>
    </citation>
    <scope>NUCLEOTIDE SEQUENCE</scope>
    <source>
        <tissue evidence="1">Shoot tissue taken approximately 20 cm above the soil surface</tissue>
    </source>
</reference>
<proteinExistence type="predicted"/>
<evidence type="ECO:0000313" key="1">
    <source>
        <dbReference type="EMBL" id="JAE37019.1"/>
    </source>
</evidence>
<name>A0A0A9HMF5_ARUDO</name>
<accession>A0A0A9HMF5</accession>
<reference evidence="1" key="1">
    <citation type="submission" date="2014-09" db="EMBL/GenBank/DDBJ databases">
        <authorList>
            <person name="Magalhaes I.L.F."/>
            <person name="Oliveira U."/>
            <person name="Santos F.R."/>
            <person name="Vidigal T.H.D.A."/>
            <person name="Brescovit A.D."/>
            <person name="Santos A.J."/>
        </authorList>
    </citation>
    <scope>NUCLEOTIDE SEQUENCE</scope>
    <source>
        <tissue evidence="1">Shoot tissue taken approximately 20 cm above the soil surface</tissue>
    </source>
</reference>